<dbReference type="Gene3D" id="1.10.10.460">
    <property type="entry name" value="Ribonuclease hii. Domain 2"/>
    <property type="match status" value="1"/>
</dbReference>
<dbReference type="FunFam" id="3.30.420.10:FF:000016">
    <property type="entry name" value="Ribonuclease"/>
    <property type="match status" value="1"/>
</dbReference>
<protein>
    <recommendedName>
        <fullName evidence="9">Ribonuclease</fullName>
        <ecNumber evidence="9">3.1.26.4</ecNumber>
    </recommendedName>
</protein>
<comment type="cofactor">
    <cofactor evidence="2">
        <name>Mg(2+)</name>
        <dbReference type="ChEBI" id="CHEBI:18420"/>
    </cofactor>
</comment>
<dbReference type="GO" id="GO:0005634">
    <property type="term" value="C:nucleus"/>
    <property type="evidence" value="ECO:0007669"/>
    <property type="project" value="EnsemblFungi"/>
</dbReference>
<comment type="catalytic activity">
    <reaction evidence="1 8 9">
        <text>Endonucleolytic cleavage to 5'-phosphomonoester.</text>
        <dbReference type="EC" id="3.1.26.4"/>
    </reaction>
</comment>
<dbReference type="PANTHER" id="PTHR10954:SF7">
    <property type="entry name" value="RIBONUCLEASE H2 SUBUNIT A"/>
    <property type="match status" value="1"/>
</dbReference>
<evidence type="ECO:0000256" key="4">
    <source>
        <dbReference type="ARBA" id="ARBA00022722"/>
    </source>
</evidence>
<dbReference type="AlphaFoldDB" id="A0A139ARQ1"/>
<organism evidence="11 12">
    <name type="scientific">Gonapodya prolifera (strain JEL478)</name>
    <name type="common">Monoblepharis prolifera</name>
    <dbReference type="NCBI Taxonomy" id="1344416"/>
    <lineage>
        <taxon>Eukaryota</taxon>
        <taxon>Fungi</taxon>
        <taxon>Fungi incertae sedis</taxon>
        <taxon>Chytridiomycota</taxon>
        <taxon>Chytridiomycota incertae sedis</taxon>
        <taxon>Monoblepharidomycetes</taxon>
        <taxon>Monoblepharidales</taxon>
        <taxon>Gonapodyaceae</taxon>
        <taxon>Gonapodya</taxon>
    </lineage>
</organism>
<dbReference type="GO" id="GO:0003723">
    <property type="term" value="F:RNA binding"/>
    <property type="evidence" value="ECO:0007669"/>
    <property type="project" value="UniProtKB-UniRule"/>
</dbReference>
<feature type="binding site" evidence="8">
    <location>
        <position position="159"/>
    </location>
    <ligand>
        <name>a divalent metal cation</name>
        <dbReference type="ChEBI" id="CHEBI:60240"/>
    </ligand>
</feature>
<dbReference type="GO" id="GO:0004523">
    <property type="term" value="F:RNA-DNA hybrid ribonuclease activity"/>
    <property type="evidence" value="ECO:0007669"/>
    <property type="project" value="UniProtKB-UniRule"/>
</dbReference>
<feature type="binding site" evidence="8">
    <location>
        <position position="52"/>
    </location>
    <ligand>
        <name>a divalent metal cation</name>
        <dbReference type="ChEBI" id="CHEBI:60240"/>
    </ligand>
</feature>
<evidence type="ECO:0000313" key="12">
    <source>
        <dbReference type="Proteomes" id="UP000070544"/>
    </source>
</evidence>
<dbReference type="EMBL" id="KQ965739">
    <property type="protein sequence ID" value="KXS19155.1"/>
    <property type="molecule type" value="Genomic_DNA"/>
</dbReference>
<dbReference type="InterPro" id="IPR001352">
    <property type="entry name" value="RNase_HII/HIII"/>
</dbReference>
<keyword evidence="5 8" id="KW-0479">Metal-binding</keyword>
<evidence type="ECO:0000256" key="2">
    <source>
        <dbReference type="ARBA" id="ARBA00001946"/>
    </source>
</evidence>
<dbReference type="SUPFAM" id="SSF53098">
    <property type="entry name" value="Ribonuclease H-like"/>
    <property type="match status" value="1"/>
</dbReference>
<feature type="binding site" evidence="8">
    <location>
        <position position="51"/>
    </location>
    <ligand>
        <name>a divalent metal cation</name>
        <dbReference type="ChEBI" id="CHEBI:60240"/>
    </ligand>
</feature>
<keyword evidence="6 8" id="KW-0255">Endonuclease</keyword>
<keyword evidence="12" id="KW-1185">Reference proteome</keyword>
<dbReference type="PROSITE" id="PS51975">
    <property type="entry name" value="RNASE_H_2"/>
    <property type="match status" value="1"/>
</dbReference>
<dbReference type="CDD" id="cd07181">
    <property type="entry name" value="RNase_HII_eukaryota_like"/>
    <property type="match status" value="1"/>
</dbReference>
<evidence type="ECO:0000313" key="11">
    <source>
        <dbReference type="EMBL" id="KXS19155.1"/>
    </source>
</evidence>
<reference evidence="11 12" key="1">
    <citation type="journal article" date="2015" name="Genome Biol. Evol.">
        <title>Phylogenomic analyses indicate that early fungi evolved digesting cell walls of algal ancestors of land plants.</title>
        <authorList>
            <person name="Chang Y."/>
            <person name="Wang S."/>
            <person name="Sekimoto S."/>
            <person name="Aerts A.L."/>
            <person name="Choi C."/>
            <person name="Clum A."/>
            <person name="LaButti K.M."/>
            <person name="Lindquist E.A."/>
            <person name="Yee Ngan C."/>
            <person name="Ohm R.A."/>
            <person name="Salamov A.A."/>
            <person name="Grigoriev I.V."/>
            <person name="Spatafora J.W."/>
            <person name="Berbee M.L."/>
        </authorList>
    </citation>
    <scope>NUCLEOTIDE SEQUENCE [LARGE SCALE GENOMIC DNA]</scope>
    <source>
        <strain evidence="11 12">JEL478</strain>
    </source>
</reference>
<dbReference type="STRING" id="1344416.A0A139ARQ1"/>
<dbReference type="OrthoDB" id="7462577at2759"/>
<evidence type="ECO:0000256" key="6">
    <source>
        <dbReference type="ARBA" id="ARBA00022759"/>
    </source>
</evidence>
<dbReference type="GO" id="GO:0032299">
    <property type="term" value="C:ribonuclease H2 complex"/>
    <property type="evidence" value="ECO:0007669"/>
    <property type="project" value="EnsemblFungi"/>
</dbReference>
<dbReference type="PANTHER" id="PTHR10954">
    <property type="entry name" value="RIBONUCLEASE H2 SUBUNIT A"/>
    <property type="match status" value="1"/>
</dbReference>
<dbReference type="Pfam" id="PF01351">
    <property type="entry name" value="RNase_HII"/>
    <property type="match status" value="1"/>
</dbReference>
<name>A0A139ARQ1_GONPJ</name>
<evidence type="ECO:0000256" key="1">
    <source>
        <dbReference type="ARBA" id="ARBA00000077"/>
    </source>
</evidence>
<comment type="cofactor">
    <cofactor evidence="8">
        <name>Mn(2+)</name>
        <dbReference type="ChEBI" id="CHEBI:29035"/>
    </cofactor>
    <cofactor evidence="8">
        <name>Mg(2+)</name>
        <dbReference type="ChEBI" id="CHEBI:18420"/>
    </cofactor>
    <text evidence="8">Manganese or magnesium. Binds 1 divalent metal ion per monomer in the absence of substrate. May bind a second metal ion after substrate binding.</text>
</comment>
<keyword evidence="4 8" id="KW-0540">Nuclease</keyword>
<accession>A0A139ARQ1</accession>
<dbReference type="GO" id="GO:0043137">
    <property type="term" value="P:DNA replication, removal of RNA primer"/>
    <property type="evidence" value="ECO:0007669"/>
    <property type="project" value="EnsemblFungi"/>
</dbReference>
<keyword evidence="7 8" id="KW-0378">Hydrolase</keyword>
<evidence type="ECO:0000256" key="8">
    <source>
        <dbReference type="PROSITE-ProRule" id="PRU01319"/>
    </source>
</evidence>
<dbReference type="GO" id="GO:0046872">
    <property type="term" value="F:metal ion binding"/>
    <property type="evidence" value="ECO:0007669"/>
    <property type="project" value="UniProtKB-KW"/>
</dbReference>
<dbReference type="NCBIfam" id="TIGR00729">
    <property type="entry name" value="ribonuclease HII"/>
    <property type="match status" value="1"/>
</dbReference>
<proteinExistence type="inferred from homology"/>
<evidence type="ECO:0000259" key="10">
    <source>
        <dbReference type="PROSITE" id="PS51975"/>
    </source>
</evidence>
<dbReference type="GO" id="GO:1990516">
    <property type="term" value="P:ribonucleotide excision repair"/>
    <property type="evidence" value="ECO:0007669"/>
    <property type="project" value="EnsemblFungi"/>
</dbReference>
<evidence type="ECO:0000256" key="3">
    <source>
        <dbReference type="ARBA" id="ARBA00007058"/>
    </source>
</evidence>
<dbReference type="FunFam" id="1.10.10.460:FF:000001">
    <property type="entry name" value="Ribonuclease"/>
    <property type="match status" value="1"/>
</dbReference>
<dbReference type="OMA" id="REECRFF"/>
<dbReference type="Proteomes" id="UP000070544">
    <property type="component" value="Unassembled WGS sequence"/>
</dbReference>
<gene>
    <name evidence="11" type="ORF">M427DRAFT_469968</name>
</gene>
<feature type="domain" description="RNase H type-2" evidence="10">
    <location>
        <begin position="45"/>
        <end position="270"/>
    </location>
</feature>
<dbReference type="EC" id="3.1.26.4" evidence="9"/>
<dbReference type="InterPro" id="IPR012337">
    <property type="entry name" value="RNaseH-like_sf"/>
</dbReference>
<evidence type="ECO:0000256" key="5">
    <source>
        <dbReference type="ARBA" id="ARBA00022723"/>
    </source>
</evidence>
<dbReference type="InterPro" id="IPR036397">
    <property type="entry name" value="RNaseH_sf"/>
</dbReference>
<sequence>MIDADPSWELATDVSLPKAPLTKSYTYMSPIPKSCDRSDSGDAPKVVLGVDEAGRGPVLGPMVYAIGYCSIEHKERMKDSGVADSKILNDATRTTIFSKLRSADDWFGWGIRVLSPQDISTSMLSVGRISLNVIAHSATRLLIQEALDRGVNVSEVYVDTVGTPETYQAKLSGWFPGISFTVAKKADALYPVVSGASICAKVTRDRLLHHWTFVEPPLPKWTANSLGSGYPGDARTVNWLKTSRDRIFGWPRVVRFSWQTAVKQIEDEGVKVEWPEDEESTGMLPITSWFARKQDSGVDLQAPAEKKSKPRHQAFLDMKMRSMATV</sequence>
<evidence type="ECO:0000256" key="9">
    <source>
        <dbReference type="RuleBase" id="RU003515"/>
    </source>
</evidence>
<dbReference type="InterPro" id="IPR024567">
    <property type="entry name" value="RNase_HII/HIII_dom"/>
</dbReference>
<comment type="similarity">
    <text evidence="3">Belongs to the RNase HII family. Eukaryotic subfamily.</text>
</comment>
<comment type="function">
    <text evidence="9">Endonuclease that specifically degrades the RNA of RNA-DNA hybrids.</text>
</comment>
<dbReference type="InterPro" id="IPR004649">
    <property type="entry name" value="RNase_H2_suA"/>
</dbReference>
<evidence type="ECO:0000256" key="7">
    <source>
        <dbReference type="ARBA" id="ARBA00022801"/>
    </source>
</evidence>
<dbReference type="Gene3D" id="3.30.420.10">
    <property type="entry name" value="Ribonuclease H-like superfamily/Ribonuclease H"/>
    <property type="match status" value="1"/>
</dbReference>
<dbReference type="InterPro" id="IPR023160">
    <property type="entry name" value="RNase_HII_hlx-loop-hlx_cap_dom"/>
</dbReference>